<dbReference type="GO" id="GO:0000785">
    <property type="term" value="C:chromatin"/>
    <property type="evidence" value="ECO:0007669"/>
    <property type="project" value="UniProtKB-ARBA"/>
</dbReference>
<keyword evidence="9" id="KW-1185">Reference proteome</keyword>
<keyword evidence="6" id="KW-0175">Coiled coil</keyword>
<dbReference type="CDD" id="cd16908">
    <property type="entry name" value="YEATS_Yaf9_like"/>
    <property type="match status" value="1"/>
</dbReference>
<keyword evidence="3" id="KW-0804">Transcription</keyword>
<comment type="subcellular location">
    <subcellularLocation>
        <location evidence="5">Nucleus</location>
    </subcellularLocation>
</comment>
<keyword evidence="2" id="KW-0805">Transcription regulation</keyword>
<dbReference type="Proteomes" id="UP000018144">
    <property type="component" value="Unassembled WGS sequence"/>
</dbReference>
<dbReference type="PANTHER" id="PTHR47573:SF1">
    <property type="entry name" value="PROTEIN AF-9 HOMOLOG"/>
    <property type="match status" value="1"/>
</dbReference>
<feature type="coiled-coil region" evidence="6">
    <location>
        <begin position="190"/>
        <end position="224"/>
    </location>
</feature>
<dbReference type="eggNOG" id="KOG3149">
    <property type="taxonomic scope" value="Eukaryota"/>
</dbReference>
<name>U4L689_PYROM</name>
<dbReference type="STRING" id="1076935.U4L689"/>
<evidence type="ECO:0000256" key="1">
    <source>
        <dbReference type="ARBA" id="ARBA00022408"/>
    </source>
</evidence>
<dbReference type="Pfam" id="PF03366">
    <property type="entry name" value="YEATS"/>
    <property type="match status" value="1"/>
</dbReference>
<dbReference type="InterPro" id="IPR038704">
    <property type="entry name" value="YEAST_sf"/>
</dbReference>
<evidence type="ECO:0000256" key="4">
    <source>
        <dbReference type="ARBA" id="ARBA00023242"/>
    </source>
</evidence>
<evidence type="ECO:0000256" key="3">
    <source>
        <dbReference type="ARBA" id="ARBA00023163"/>
    </source>
</evidence>
<evidence type="ECO:0000313" key="9">
    <source>
        <dbReference type="Proteomes" id="UP000018144"/>
    </source>
</evidence>
<evidence type="ECO:0000259" key="7">
    <source>
        <dbReference type="PROSITE" id="PS51037"/>
    </source>
</evidence>
<accession>U4L689</accession>
<evidence type="ECO:0000256" key="6">
    <source>
        <dbReference type="SAM" id="Coils"/>
    </source>
</evidence>
<dbReference type="AlphaFoldDB" id="U4L689"/>
<protein>
    <recommendedName>
        <fullName evidence="1">Protein AF-9 homolog</fullName>
    </recommendedName>
</protein>
<dbReference type="EMBL" id="HF935695">
    <property type="protein sequence ID" value="CCX12301.1"/>
    <property type="molecule type" value="Genomic_DNA"/>
</dbReference>
<dbReference type="PANTHER" id="PTHR47573">
    <property type="entry name" value="PROTEIN AF-9 HOMOLOG"/>
    <property type="match status" value="1"/>
</dbReference>
<dbReference type="PROSITE" id="PS51037">
    <property type="entry name" value="YEATS"/>
    <property type="match status" value="1"/>
</dbReference>
<evidence type="ECO:0000256" key="5">
    <source>
        <dbReference type="PROSITE-ProRule" id="PRU00376"/>
    </source>
</evidence>
<dbReference type="Gene3D" id="2.60.40.1970">
    <property type="entry name" value="YEATS domain"/>
    <property type="match status" value="1"/>
</dbReference>
<dbReference type="GO" id="GO:0005634">
    <property type="term" value="C:nucleus"/>
    <property type="evidence" value="ECO:0007669"/>
    <property type="project" value="UniProtKB-SubCell"/>
</dbReference>
<evidence type="ECO:0000313" key="8">
    <source>
        <dbReference type="EMBL" id="CCX12301.1"/>
    </source>
</evidence>
<keyword evidence="4 5" id="KW-0539">Nucleus</keyword>
<sequence>MPPASQTKRIKGISVFRPIVYGNSAQPVDPDNRPRGMPADHTHTWTVSFAGNDGQDITHFIKKVQFKLHADSYANPVRTIEQPPFEVTESGWGEFEIPIKIFFHPESNEKPLTMFHYLKLHPYIGTEAEMEQQRVQRKPITSYIYDELVFNEPTEAFYDVLTSKGNVRIPTKSSARGRGEFVRETEEMEVERIGEALRVVDEEVAKAKEKMKAKEKEIAEMQKALEAKR</sequence>
<feature type="domain" description="YEATS" evidence="7">
    <location>
        <begin position="9"/>
        <end position="164"/>
    </location>
</feature>
<dbReference type="GO" id="GO:0006355">
    <property type="term" value="P:regulation of DNA-templated transcription"/>
    <property type="evidence" value="ECO:0007669"/>
    <property type="project" value="InterPro"/>
</dbReference>
<proteinExistence type="predicted"/>
<dbReference type="InterPro" id="IPR005033">
    <property type="entry name" value="YEATS"/>
</dbReference>
<dbReference type="OMA" id="VKPYHNE"/>
<gene>
    <name evidence="8" type="ORF">PCON_11895</name>
</gene>
<dbReference type="InterPro" id="IPR055129">
    <property type="entry name" value="YEATS_dom"/>
</dbReference>
<evidence type="ECO:0000256" key="2">
    <source>
        <dbReference type="ARBA" id="ARBA00023015"/>
    </source>
</evidence>
<reference evidence="8 9" key="1">
    <citation type="journal article" date="2013" name="PLoS Genet.">
        <title>The genome and development-dependent transcriptomes of Pyronema confluens: a window into fungal evolution.</title>
        <authorList>
            <person name="Traeger S."/>
            <person name="Altegoer F."/>
            <person name="Freitag M."/>
            <person name="Gabaldon T."/>
            <person name="Kempken F."/>
            <person name="Kumar A."/>
            <person name="Marcet-Houben M."/>
            <person name="Poggeler S."/>
            <person name="Stajich J.E."/>
            <person name="Nowrousian M."/>
        </authorList>
    </citation>
    <scope>NUCLEOTIDE SEQUENCE [LARGE SCALE GENOMIC DNA]</scope>
    <source>
        <strain evidence="9">CBS 100304</strain>
        <tissue evidence="8">Vegetative mycelium</tissue>
    </source>
</reference>
<dbReference type="OrthoDB" id="16041at2759"/>
<organism evidence="8 9">
    <name type="scientific">Pyronema omphalodes (strain CBS 100304)</name>
    <name type="common">Pyronema confluens</name>
    <dbReference type="NCBI Taxonomy" id="1076935"/>
    <lineage>
        <taxon>Eukaryota</taxon>
        <taxon>Fungi</taxon>
        <taxon>Dikarya</taxon>
        <taxon>Ascomycota</taxon>
        <taxon>Pezizomycotina</taxon>
        <taxon>Pezizomycetes</taxon>
        <taxon>Pezizales</taxon>
        <taxon>Pyronemataceae</taxon>
        <taxon>Pyronema</taxon>
    </lineage>
</organism>